<dbReference type="EMBL" id="JAYMGO010000015">
    <property type="protein sequence ID" value="KAL1260844.1"/>
    <property type="molecule type" value="Genomic_DNA"/>
</dbReference>
<evidence type="ECO:0000256" key="1">
    <source>
        <dbReference type="SAM" id="SignalP"/>
    </source>
</evidence>
<evidence type="ECO:0000313" key="3">
    <source>
        <dbReference type="Proteomes" id="UP001558613"/>
    </source>
</evidence>
<keyword evidence="3" id="KW-1185">Reference proteome</keyword>
<comment type="caution">
    <text evidence="2">The sequence shown here is derived from an EMBL/GenBank/DDBJ whole genome shotgun (WGS) entry which is preliminary data.</text>
</comment>
<keyword evidence="1" id="KW-0732">Signal</keyword>
<feature type="chain" id="PRO_5046462908" description="Secreted protein" evidence="1">
    <location>
        <begin position="28"/>
        <end position="125"/>
    </location>
</feature>
<name>A0ABR3M9V9_9TELE</name>
<gene>
    <name evidence="2" type="ORF">QQF64_008671</name>
</gene>
<evidence type="ECO:0008006" key="4">
    <source>
        <dbReference type="Google" id="ProtNLM"/>
    </source>
</evidence>
<reference evidence="2 3" key="1">
    <citation type="submission" date="2023-09" db="EMBL/GenBank/DDBJ databases">
        <authorList>
            <person name="Wang M."/>
        </authorList>
    </citation>
    <scope>NUCLEOTIDE SEQUENCE [LARGE SCALE GENOMIC DNA]</scope>
    <source>
        <strain evidence="2">GT-2023</strain>
        <tissue evidence="2">Liver</tissue>
    </source>
</reference>
<dbReference type="Proteomes" id="UP001558613">
    <property type="component" value="Unassembled WGS sequence"/>
</dbReference>
<proteinExistence type="predicted"/>
<sequence length="125" mass="13847">MASGLNRPLRWLVFYIHILVCSQRSTSDSLWNHRSRKKSPTAEKRVSIKACLTRPRCLEGVKRGAKTWRGQVANTSVYWSIQQPSSSCFLDLSAYRGCARTSLGAGVACVSQPTSLSLPTNCNEV</sequence>
<accession>A0ABR3M9V9</accession>
<organism evidence="2 3">
    <name type="scientific">Cirrhinus molitorella</name>
    <name type="common">mud carp</name>
    <dbReference type="NCBI Taxonomy" id="172907"/>
    <lineage>
        <taxon>Eukaryota</taxon>
        <taxon>Metazoa</taxon>
        <taxon>Chordata</taxon>
        <taxon>Craniata</taxon>
        <taxon>Vertebrata</taxon>
        <taxon>Euteleostomi</taxon>
        <taxon>Actinopterygii</taxon>
        <taxon>Neopterygii</taxon>
        <taxon>Teleostei</taxon>
        <taxon>Ostariophysi</taxon>
        <taxon>Cypriniformes</taxon>
        <taxon>Cyprinidae</taxon>
        <taxon>Labeoninae</taxon>
        <taxon>Labeonini</taxon>
        <taxon>Cirrhinus</taxon>
    </lineage>
</organism>
<evidence type="ECO:0000313" key="2">
    <source>
        <dbReference type="EMBL" id="KAL1260844.1"/>
    </source>
</evidence>
<protein>
    <recommendedName>
        <fullName evidence="4">Secreted protein</fullName>
    </recommendedName>
</protein>
<feature type="signal peptide" evidence="1">
    <location>
        <begin position="1"/>
        <end position="27"/>
    </location>
</feature>